<dbReference type="InterPro" id="IPR001173">
    <property type="entry name" value="Glyco_trans_2-like"/>
</dbReference>
<evidence type="ECO:0000313" key="3">
    <source>
        <dbReference type="Proteomes" id="UP000034316"/>
    </source>
</evidence>
<reference evidence="2 3" key="1">
    <citation type="journal article" date="2015" name="Nature">
        <title>rRNA introns, odd ribosomes, and small enigmatic genomes across a large radiation of phyla.</title>
        <authorList>
            <person name="Brown C.T."/>
            <person name="Hug L.A."/>
            <person name="Thomas B.C."/>
            <person name="Sharon I."/>
            <person name="Castelle C.J."/>
            <person name="Singh A."/>
            <person name="Wilkins M.J."/>
            <person name="Williams K.H."/>
            <person name="Banfield J.F."/>
        </authorList>
    </citation>
    <scope>NUCLEOTIDE SEQUENCE [LARGE SCALE GENOMIC DNA]</scope>
</reference>
<dbReference type="GO" id="GO:0016758">
    <property type="term" value="F:hexosyltransferase activity"/>
    <property type="evidence" value="ECO:0007669"/>
    <property type="project" value="UniProtKB-ARBA"/>
</dbReference>
<dbReference type="CDD" id="cd06433">
    <property type="entry name" value="GT_2_WfgS_like"/>
    <property type="match status" value="1"/>
</dbReference>
<protein>
    <submittedName>
        <fullName evidence="2">Glycosyl transferase family 2</fullName>
    </submittedName>
</protein>
<dbReference type="EMBL" id="LBRB01000006">
    <property type="protein sequence ID" value="KKP88875.1"/>
    <property type="molecule type" value="Genomic_DNA"/>
</dbReference>
<dbReference type="Gene3D" id="3.90.550.10">
    <property type="entry name" value="Spore Coat Polysaccharide Biosynthesis Protein SpsA, Chain A"/>
    <property type="match status" value="1"/>
</dbReference>
<proteinExistence type="predicted"/>
<dbReference type="STRING" id="1618333.UR93_C0006G0008"/>
<comment type="caution">
    <text evidence="2">The sequence shown here is derived from an EMBL/GenBank/DDBJ whole genome shotgun (WGS) entry which is preliminary data.</text>
</comment>
<accession>A0A0G0FN55</accession>
<evidence type="ECO:0000313" key="2">
    <source>
        <dbReference type="EMBL" id="KKP88875.1"/>
    </source>
</evidence>
<sequence>MQISIITVVLNNKKYIEDCIRSVYDQTYKNYEHIIIDGGSTDGTIELLKSLKLEKLKINTKKDYGIYDAMNKGIELAKGEIIVILNSDDIFADKNVLSLINSTFKQNRIEFFYSRLEMYDEKFEKIVRSWKTRKYSLKDLKIGYHPPHPTLFVKKKVYNEIGKFRTDMTLASDYEFVLRLFFSKKYQFVNVSKVLVKMRYGGVSTRNFMSHIVSNYESYKSWQLNNLKIDPLIMVRKPLLKIKQFKIF</sequence>
<feature type="domain" description="Glycosyltransferase 2-like" evidence="1">
    <location>
        <begin position="4"/>
        <end position="140"/>
    </location>
</feature>
<gene>
    <name evidence="2" type="ORF">UR93_C0006G0008</name>
</gene>
<dbReference type="Proteomes" id="UP000034316">
    <property type="component" value="Unassembled WGS sequence"/>
</dbReference>
<organism evidence="2 3">
    <name type="scientific">Berkelbacteria bacterium GW2011_GWA2_35_9</name>
    <dbReference type="NCBI Taxonomy" id="1618333"/>
    <lineage>
        <taxon>Bacteria</taxon>
        <taxon>Candidatus Berkelbacteria</taxon>
    </lineage>
</organism>
<dbReference type="Pfam" id="PF00535">
    <property type="entry name" value="Glycos_transf_2"/>
    <property type="match status" value="1"/>
</dbReference>
<dbReference type="AlphaFoldDB" id="A0A0G0FN55"/>
<dbReference type="PANTHER" id="PTHR22916:SF3">
    <property type="entry name" value="UDP-GLCNAC:BETAGAL BETA-1,3-N-ACETYLGLUCOSAMINYLTRANSFERASE-LIKE PROTEIN 1"/>
    <property type="match status" value="1"/>
</dbReference>
<dbReference type="PANTHER" id="PTHR22916">
    <property type="entry name" value="GLYCOSYLTRANSFERASE"/>
    <property type="match status" value="1"/>
</dbReference>
<dbReference type="SUPFAM" id="SSF53448">
    <property type="entry name" value="Nucleotide-diphospho-sugar transferases"/>
    <property type="match status" value="1"/>
</dbReference>
<keyword evidence="2" id="KW-0808">Transferase</keyword>
<name>A0A0G0FN55_9BACT</name>
<evidence type="ECO:0000259" key="1">
    <source>
        <dbReference type="Pfam" id="PF00535"/>
    </source>
</evidence>
<dbReference type="InterPro" id="IPR029044">
    <property type="entry name" value="Nucleotide-diphossugar_trans"/>
</dbReference>